<dbReference type="Proteomes" id="UP001595190">
    <property type="component" value="Unassembled WGS sequence"/>
</dbReference>
<dbReference type="RefSeq" id="WP_394315706.1">
    <property type="nucleotide sequence ID" value="NZ_JBHGPK010000088.1"/>
</dbReference>
<dbReference type="EMBL" id="JBHGPK010000088">
    <property type="protein sequence ID" value="MFC2255144.1"/>
    <property type="molecule type" value="Genomic_DNA"/>
</dbReference>
<accession>A0ABV6ZSH5</accession>
<proteinExistence type="predicted"/>
<reference evidence="1 2" key="1">
    <citation type="submission" date="2024-09" db="EMBL/GenBank/DDBJ databases">
        <title>Description of Labrys sedimenti sp. nov., isolated from a diclofenac-degrading enrichment culture, and genome-based reclassification of Labrys portucalensis as a later heterotypic synonym of Labrys neptuniae.</title>
        <authorList>
            <person name="Tancsics A."/>
            <person name="Csepanyi A."/>
        </authorList>
    </citation>
    <scope>NUCLEOTIDE SEQUENCE [LARGE SCALE GENOMIC DNA]</scope>
    <source>
        <strain evidence="1 2">LMG 23412</strain>
    </source>
</reference>
<evidence type="ECO:0000313" key="2">
    <source>
        <dbReference type="Proteomes" id="UP001595190"/>
    </source>
</evidence>
<name>A0ABV6ZSH5_9HYPH</name>
<evidence type="ECO:0000313" key="1">
    <source>
        <dbReference type="EMBL" id="MFC2255144.1"/>
    </source>
</evidence>
<protein>
    <submittedName>
        <fullName evidence="1">Uncharacterized protein</fullName>
    </submittedName>
</protein>
<comment type="caution">
    <text evidence="1">The sequence shown here is derived from an EMBL/GenBank/DDBJ whole genome shotgun (WGS) entry which is preliminary data.</text>
</comment>
<gene>
    <name evidence="1" type="ORF">ACETRX_36870</name>
</gene>
<organism evidence="1 2">
    <name type="scientific">Labrys neptuniae</name>
    <dbReference type="NCBI Taxonomy" id="376174"/>
    <lineage>
        <taxon>Bacteria</taxon>
        <taxon>Pseudomonadati</taxon>
        <taxon>Pseudomonadota</taxon>
        <taxon>Alphaproteobacteria</taxon>
        <taxon>Hyphomicrobiales</taxon>
        <taxon>Xanthobacteraceae</taxon>
        <taxon>Labrys</taxon>
    </lineage>
</organism>
<sequence length="119" mass="13624">MSTIGIELLAQRLENADDNDHGLEYDLLKTICECDTWPTHSTLVELLNDVDALQKKLLPDYTMHSMRNSDKRLPAFIVSVWTPFPTRKVYEAASRVETWAKLAAILRAYASITKQESKR</sequence>